<feature type="transmembrane region" description="Helical" evidence="7">
    <location>
        <begin position="307"/>
        <end position="330"/>
    </location>
</feature>
<evidence type="ECO:0000256" key="5">
    <source>
        <dbReference type="ARBA" id="ARBA00022989"/>
    </source>
</evidence>
<feature type="transmembrane region" description="Helical" evidence="7">
    <location>
        <begin position="342"/>
        <end position="361"/>
    </location>
</feature>
<dbReference type="EMBL" id="BAABJM010000002">
    <property type="protein sequence ID" value="GAA5055732.1"/>
    <property type="molecule type" value="Genomic_DNA"/>
</dbReference>
<evidence type="ECO:0000256" key="1">
    <source>
        <dbReference type="ARBA" id="ARBA00004651"/>
    </source>
</evidence>
<evidence type="ECO:0000256" key="4">
    <source>
        <dbReference type="ARBA" id="ARBA00022692"/>
    </source>
</evidence>
<feature type="transmembrane region" description="Helical" evidence="7">
    <location>
        <begin position="86"/>
        <end position="105"/>
    </location>
</feature>
<feature type="transmembrane region" description="Helical" evidence="7">
    <location>
        <begin position="207"/>
        <end position="227"/>
    </location>
</feature>
<comment type="subcellular location">
    <subcellularLocation>
        <location evidence="1">Cell membrane</location>
        <topology evidence="1">Multi-pass membrane protein</topology>
    </subcellularLocation>
</comment>
<proteinExistence type="predicted"/>
<organism evidence="9 10">
    <name type="scientific">Nocardia callitridis</name>
    <dbReference type="NCBI Taxonomy" id="648753"/>
    <lineage>
        <taxon>Bacteria</taxon>
        <taxon>Bacillati</taxon>
        <taxon>Actinomycetota</taxon>
        <taxon>Actinomycetes</taxon>
        <taxon>Mycobacteriales</taxon>
        <taxon>Nocardiaceae</taxon>
        <taxon>Nocardia</taxon>
    </lineage>
</organism>
<keyword evidence="3" id="KW-1003">Cell membrane</keyword>
<keyword evidence="6 7" id="KW-0472">Membrane</keyword>
<dbReference type="Proteomes" id="UP001500603">
    <property type="component" value="Unassembled WGS sequence"/>
</dbReference>
<dbReference type="InterPro" id="IPR004638">
    <property type="entry name" value="EmrB-like"/>
</dbReference>
<feature type="transmembrane region" description="Helical" evidence="7">
    <location>
        <begin position="145"/>
        <end position="167"/>
    </location>
</feature>
<comment type="caution">
    <text evidence="9">The sequence shown here is derived from an EMBL/GenBank/DDBJ whole genome shotgun (WGS) entry which is preliminary data.</text>
</comment>
<evidence type="ECO:0000313" key="9">
    <source>
        <dbReference type="EMBL" id="GAA5055732.1"/>
    </source>
</evidence>
<feature type="transmembrane region" description="Helical" evidence="7">
    <location>
        <begin position="54"/>
        <end position="74"/>
    </location>
</feature>
<dbReference type="PANTHER" id="PTHR42718:SF46">
    <property type="entry name" value="BLR6921 PROTEIN"/>
    <property type="match status" value="1"/>
</dbReference>
<dbReference type="Gene3D" id="1.20.1720.10">
    <property type="entry name" value="Multidrug resistance protein D"/>
    <property type="match status" value="1"/>
</dbReference>
<feature type="transmembrane region" description="Helical" evidence="7">
    <location>
        <begin position="233"/>
        <end position="255"/>
    </location>
</feature>
<evidence type="ECO:0000259" key="8">
    <source>
        <dbReference type="PROSITE" id="PS50850"/>
    </source>
</evidence>
<evidence type="ECO:0000256" key="6">
    <source>
        <dbReference type="ARBA" id="ARBA00023136"/>
    </source>
</evidence>
<dbReference type="PROSITE" id="PS50850">
    <property type="entry name" value="MFS"/>
    <property type="match status" value="1"/>
</dbReference>
<dbReference type="CDD" id="cd17321">
    <property type="entry name" value="MFS_MMR_MDR_like"/>
    <property type="match status" value="1"/>
</dbReference>
<evidence type="ECO:0000313" key="10">
    <source>
        <dbReference type="Proteomes" id="UP001500603"/>
    </source>
</evidence>
<dbReference type="SUPFAM" id="SSF103473">
    <property type="entry name" value="MFS general substrate transporter"/>
    <property type="match status" value="1"/>
</dbReference>
<dbReference type="InterPro" id="IPR036259">
    <property type="entry name" value="MFS_trans_sf"/>
</dbReference>
<feature type="transmembrane region" description="Helical" evidence="7">
    <location>
        <begin position="173"/>
        <end position="195"/>
    </location>
</feature>
<feature type="domain" description="Major facilitator superfamily (MFS) profile" evidence="8">
    <location>
        <begin position="20"/>
        <end position="459"/>
    </location>
</feature>
<keyword evidence="4 7" id="KW-0812">Transmembrane</keyword>
<evidence type="ECO:0000256" key="7">
    <source>
        <dbReference type="SAM" id="Phobius"/>
    </source>
</evidence>
<dbReference type="PRINTS" id="PR01036">
    <property type="entry name" value="TCRTETB"/>
</dbReference>
<feature type="transmembrane region" description="Helical" evidence="7">
    <location>
        <begin position="20"/>
        <end position="42"/>
    </location>
</feature>
<keyword evidence="10" id="KW-1185">Reference proteome</keyword>
<dbReference type="Pfam" id="PF07690">
    <property type="entry name" value="MFS_1"/>
    <property type="match status" value="1"/>
</dbReference>
<evidence type="ECO:0000256" key="2">
    <source>
        <dbReference type="ARBA" id="ARBA00022448"/>
    </source>
</evidence>
<dbReference type="Gene3D" id="1.20.1250.20">
    <property type="entry name" value="MFS general substrate transporter like domains"/>
    <property type="match status" value="1"/>
</dbReference>
<reference evidence="10" key="1">
    <citation type="journal article" date="2019" name="Int. J. Syst. Evol. Microbiol.">
        <title>The Global Catalogue of Microorganisms (GCM) 10K type strain sequencing project: providing services to taxonomists for standard genome sequencing and annotation.</title>
        <authorList>
            <consortium name="The Broad Institute Genomics Platform"/>
            <consortium name="The Broad Institute Genome Sequencing Center for Infectious Disease"/>
            <person name="Wu L."/>
            <person name="Ma J."/>
        </authorList>
    </citation>
    <scope>NUCLEOTIDE SEQUENCE [LARGE SCALE GENOMIC DNA]</scope>
    <source>
        <strain evidence="10">JCM 18298</strain>
    </source>
</reference>
<feature type="transmembrane region" description="Helical" evidence="7">
    <location>
        <begin position="276"/>
        <end position="301"/>
    </location>
</feature>
<dbReference type="PANTHER" id="PTHR42718">
    <property type="entry name" value="MAJOR FACILITATOR SUPERFAMILY MULTIDRUG TRANSPORTER MFSC"/>
    <property type="match status" value="1"/>
</dbReference>
<accession>A0ABP9KC13</accession>
<keyword evidence="5 7" id="KW-1133">Transmembrane helix</keyword>
<dbReference type="InterPro" id="IPR020846">
    <property type="entry name" value="MFS_dom"/>
</dbReference>
<evidence type="ECO:0000256" key="3">
    <source>
        <dbReference type="ARBA" id="ARBA00022475"/>
    </source>
</evidence>
<sequence length="467" mass="47471">MVRTALGPRKNEKTPNARWVMALACLGSFCVVLDATIVSVTLPQLRRDLGFTDAALPWAVNAYTLAFAGCLLLGGRCVDVFGLRRAMMIGTTLFTVAMAVAGLAQSPAMLLAARAVQGFGAALLMPVTLSLMTTTFVEHAARARALALLSAVGAMGASSGPLIGGILTQLAGWRWVFLVMVPLGVVCVVGAAVVLNGRVRGQRRPRLDVPGALLATTGVAGVVSAIMRSSEVGWVAASVLGSLLSGVAALGIFVVHQAKWARDPLLALEIFRLRSVTGANLVIFLLGLGFFANPVLLSLYLQDVHGFSPLMAGVGYLPAGVAMVAGARSAGWLTVRIGPRRAAASCCGLGVLGAAMIGTGMAMGASYLWSVALPGVVFGFGASAAFTPLTVSATQGVSAERNGLAAGVLNTVRQTSGAVGLAVLSSVTLAAGYSAAFLACAGCMAGACALALLAMPRTSALTQQGVE</sequence>
<name>A0ABP9KC13_9NOCA</name>
<feature type="transmembrane region" description="Helical" evidence="7">
    <location>
        <begin position="430"/>
        <end position="454"/>
    </location>
</feature>
<dbReference type="InterPro" id="IPR011701">
    <property type="entry name" value="MFS"/>
</dbReference>
<gene>
    <name evidence="9" type="ORF">GCM10023318_32230</name>
</gene>
<keyword evidence="2" id="KW-0813">Transport</keyword>
<protein>
    <submittedName>
        <fullName evidence="9">MFS transporter</fullName>
    </submittedName>
</protein>
<feature type="transmembrane region" description="Helical" evidence="7">
    <location>
        <begin position="111"/>
        <end position="133"/>
    </location>
</feature>
<dbReference type="NCBIfam" id="TIGR00711">
    <property type="entry name" value="efflux_EmrB"/>
    <property type="match status" value="1"/>
</dbReference>